<sequence>MYSQSPGHILTSNGSVQDDQNKTPPNGIKCIGIGGLGASSCSGRKSYGGNAVQKQHVRFYNLWLSSCALKIDQPSSYLWLDARIERTAKTTEAICAIGVDKK</sequence>
<evidence type="ECO:0000313" key="3">
    <source>
        <dbReference type="Proteomes" id="UP000277928"/>
    </source>
</evidence>
<dbReference type="EMBL" id="UYRX01000493">
    <property type="protein sequence ID" value="VDK82963.1"/>
    <property type="molecule type" value="Genomic_DNA"/>
</dbReference>
<organism evidence="2 3">
    <name type="scientific">Litomosoides sigmodontis</name>
    <name type="common">Filarial nematode worm</name>
    <dbReference type="NCBI Taxonomy" id="42156"/>
    <lineage>
        <taxon>Eukaryota</taxon>
        <taxon>Metazoa</taxon>
        <taxon>Ecdysozoa</taxon>
        <taxon>Nematoda</taxon>
        <taxon>Chromadorea</taxon>
        <taxon>Rhabditida</taxon>
        <taxon>Spirurina</taxon>
        <taxon>Spiruromorpha</taxon>
        <taxon>Filarioidea</taxon>
        <taxon>Onchocercidae</taxon>
        <taxon>Litomosoides</taxon>
    </lineage>
</organism>
<name>A0A3P6TII8_LITSI</name>
<keyword evidence="3" id="KW-1185">Reference proteome</keyword>
<proteinExistence type="predicted"/>
<accession>A0A3P6TII8</accession>
<reference evidence="2 3" key="1">
    <citation type="submission" date="2018-08" db="EMBL/GenBank/DDBJ databases">
        <authorList>
            <person name="Laetsch R D."/>
            <person name="Stevens L."/>
            <person name="Kumar S."/>
            <person name="Blaxter L. M."/>
        </authorList>
    </citation>
    <scope>NUCLEOTIDE SEQUENCE [LARGE SCALE GENOMIC DNA]</scope>
</reference>
<gene>
    <name evidence="2" type="ORF">NLS_LOCUS6002</name>
</gene>
<dbReference type="Proteomes" id="UP000277928">
    <property type="component" value="Unassembled WGS sequence"/>
</dbReference>
<protein>
    <submittedName>
        <fullName evidence="2">Uncharacterized protein</fullName>
    </submittedName>
</protein>
<feature type="region of interest" description="Disordered" evidence="1">
    <location>
        <begin position="1"/>
        <end position="23"/>
    </location>
</feature>
<dbReference type="AlphaFoldDB" id="A0A3P6TII8"/>
<evidence type="ECO:0000313" key="2">
    <source>
        <dbReference type="EMBL" id="VDK82963.1"/>
    </source>
</evidence>
<evidence type="ECO:0000256" key="1">
    <source>
        <dbReference type="SAM" id="MobiDB-lite"/>
    </source>
</evidence>